<protein>
    <recommendedName>
        <fullName evidence="4">Secreted protein</fullName>
    </recommendedName>
</protein>
<reference evidence="2" key="1">
    <citation type="submission" date="2023-06" db="EMBL/GenBank/DDBJ databases">
        <authorList>
            <consortium name="Lawrence Berkeley National Laboratory"/>
            <person name="Ahrendt S."/>
            <person name="Sahu N."/>
            <person name="Indic B."/>
            <person name="Wong-Bajracharya J."/>
            <person name="Merenyi Z."/>
            <person name="Ke H.-M."/>
            <person name="Monk M."/>
            <person name="Kocsube S."/>
            <person name="Drula E."/>
            <person name="Lipzen A."/>
            <person name="Balint B."/>
            <person name="Henrissat B."/>
            <person name="Andreopoulos B."/>
            <person name="Martin F.M."/>
            <person name="Harder C.B."/>
            <person name="Rigling D."/>
            <person name="Ford K.L."/>
            <person name="Foster G.D."/>
            <person name="Pangilinan J."/>
            <person name="Papanicolaou A."/>
            <person name="Barry K."/>
            <person name="LaButti K."/>
            <person name="Viragh M."/>
            <person name="Koriabine M."/>
            <person name="Yan M."/>
            <person name="Riley R."/>
            <person name="Champramary S."/>
            <person name="Plett K.L."/>
            <person name="Tsai I.J."/>
            <person name="Slot J."/>
            <person name="Sipos G."/>
            <person name="Plett J."/>
            <person name="Nagy L.G."/>
            <person name="Grigoriev I.V."/>
        </authorList>
    </citation>
    <scope>NUCLEOTIDE SEQUENCE</scope>
    <source>
        <strain evidence="2">CCBAS 213</strain>
    </source>
</reference>
<sequence>MASLRRILFSRFLDLSASTSLLVPFPETPGRAIQHATPSQHFACLRGRREEMLAIAMGGRPISWLLRYPDLHDSLSLREEYCRVLVDKVIWRRFSCTTDHRSRTKTLS</sequence>
<dbReference type="EMBL" id="JAUEPS010000019">
    <property type="protein sequence ID" value="KAK0458115.1"/>
    <property type="molecule type" value="Genomic_DNA"/>
</dbReference>
<dbReference type="Proteomes" id="UP001175211">
    <property type="component" value="Unassembled WGS sequence"/>
</dbReference>
<keyword evidence="1" id="KW-0732">Signal</keyword>
<organism evidence="2 3">
    <name type="scientific">Armillaria tabescens</name>
    <name type="common">Ringless honey mushroom</name>
    <name type="synonym">Agaricus tabescens</name>
    <dbReference type="NCBI Taxonomy" id="1929756"/>
    <lineage>
        <taxon>Eukaryota</taxon>
        <taxon>Fungi</taxon>
        <taxon>Dikarya</taxon>
        <taxon>Basidiomycota</taxon>
        <taxon>Agaricomycotina</taxon>
        <taxon>Agaricomycetes</taxon>
        <taxon>Agaricomycetidae</taxon>
        <taxon>Agaricales</taxon>
        <taxon>Marasmiineae</taxon>
        <taxon>Physalacriaceae</taxon>
        <taxon>Desarmillaria</taxon>
    </lineage>
</organism>
<dbReference type="AlphaFoldDB" id="A0AA39KDT3"/>
<evidence type="ECO:0000256" key="1">
    <source>
        <dbReference type="SAM" id="SignalP"/>
    </source>
</evidence>
<evidence type="ECO:0008006" key="4">
    <source>
        <dbReference type="Google" id="ProtNLM"/>
    </source>
</evidence>
<feature type="chain" id="PRO_5041323317" description="Secreted protein" evidence="1">
    <location>
        <begin position="19"/>
        <end position="108"/>
    </location>
</feature>
<proteinExistence type="predicted"/>
<evidence type="ECO:0000313" key="3">
    <source>
        <dbReference type="Proteomes" id="UP001175211"/>
    </source>
</evidence>
<comment type="caution">
    <text evidence="2">The sequence shown here is derived from an EMBL/GenBank/DDBJ whole genome shotgun (WGS) entry which is preliminary data.</text>
</comment>
<dbReference type="RefSeq" id="XP_060330407.1">
    <property type="nucleotide sequence ID" value="XM_060482026.1"/>
</dbReference>
<evidence type="ECO:0000313" key="2">
    <source>
        <dbReference type="EMBL" id="KAK0458115.1"/>
    </source>
</evidence>
<dbReference type="GeneID" id="85365574"/>
<gene>
    <name evidence="2" type="ORF">EV420DRAFT_416215</name>
</gene>
<feature type="signal peptide" evidence="1">
    <location>
        <begin position="1"/>
        <end position="18"/>
    </location>
</feature>
<accession>A0AA39KDT3</accession>
<name>A0AA39KDT3_ARMTA</name>
<keyword evidence="3" id="KW-1185">Reference proteome</keyword>